<evidence type="ECO:0000313" key="4">
    <source>
        <dbReference type="Proteomes" id="UP000237846"/>
    </source>
</evidence>
<dbReference type="OrthoDB" id="3428639at2"/>
<feature type="transmembrane region" description="Helical" evidence="1">
    <location>
        <begin position="180"/>
        <end position="199"/>
    </location>
</feature>
<reference evidence="3 4" key="1">
    <citation type="submission" date="2018-03" db="EMBL/GenBank/DDBJ databases">
        <title>Genomic Encyclopedia of Archaeal and Bacterial Type Strains, Phase II (KMG-II): from individual species to whole genera.</title>
        <authorList>
            <person name="Goeker M."/>
        </authorList>
    </citation>
    <scope>NUCLEOTIDE SEQUENCE [LARGE SCALE GENOMIC DNA]</scope>
    <source>
        <strain evidence="3 4">DSM 45601</strain>
    </source>
</reference>
<dbReference type="EMBL" id="PVZC01000014">
    <property type="protein sequence ID" value="PRX91736.1"/>
    <property type="molecule type" value="Genomic_DNA"/>
</dbReference>
<dbReference type="GO" id="GO:0080120">
    <property type="term" value="P:CAAX-box protein maturation"/>
    <property type="evidence" value="ECO:0007669"/>
    <property type="project" value="UniProtKB-ARBA"/>
</dbReference>
<dbReference type="PANTHER" id="PTHR39430:SF1">
    <property type="entry name" value="PROTEASE"/>
    <property type="match status" value="1"/>
</dbReference>
<keyword evidence="1" id="KW-1133">Transmembrane helix</keyword>
<feature type="transmembrane region" description="Helical" evidence="1">
    <location>
        <begin position="61"/>
        <end position="86"/>
    </location>
</feature>
<dbReference type="RefSeq" id="WP_106253653.1">
    <property type="nucleotide sequence ID" value="NZ_PVZC01000014.1"/>
</dbReference>
<comment type="caution">
    <text evidence="3">The sequence shown here is derived from an EMBL/GenBank/DDBJ whole genome shotgun (WGS) entry which is preliminary data.</text>
</comment>
<dbReference type="PANTHER" id="PTHR39430">
    <property type="entry name" value="MEMBRANE-ASSOCIATED PROTEASE-RELATED"/>
    <property type="match status" value="1"/>
</dbReference>
<dbReference type="AlphaFoldDB" id="A0A2T0PSL8"/>
<dbReference type="Proteomes" id="UP000237846">
    <property type="component" value="Unassembled WGS sequence"/>
</dbReference>
<name>A0A2T0PSL8_9ACTN</name>
<proteinExistence type="predicted"/>
<feature type="transmembrane region" description="Helical" evidence="1">
    <location>
        <begin position="107"/>
        <end position="127"/>
    </location>
</feature>
<feature type="transmembrane region" description="Helical" evidence="1">
    <location>
        <begin position="245"/>
        <end position="267"/>
    </location>
</feature>
<feature type="transmembrane region" description="Helical" evidence="1">
    <location>
        <begin position="147"/>
        <end position="168"/>
    </location>
</feature>
<feature type="domain" description="CAAX prenyl protease 2/Lysostaphin resistance protein A-like" evidence="2">
    <location>
        <begin position="150"/>
        <end position="246"/>
    </location>
</feature>
<accession>A0A2T0PSL8</accession>
<evidence type="ECO:0000313" key="3">
    <source>
        <dbReference type="EMBL" id="PRX91736.1"/>
    </source>
</evidence>
<dbReference type="GO" id="GO:0004175">
    <property type="term" value="F:endopeptidase activity"/>
    <property type="evidence" value="ECO:0007669"/>
    <property type="project" value="UniProtKB-ARBA"/>
</dbReference>
<organism evidence="3 4">
    <name type="scientific">Allonocardiopsis opalescens</name>
    <dbReference type="NCBI Taxonomy" id="1144618"/>
    <lineage>
        <taxon>Bacteria</taxon>
        <taxon>Bacillati</taxon>
        <taxon>Actinomycetota</taxon>
        <taxon>Actinomycetes</taxon>
        <taxon>Streptosporangiales</taxon>
        <taxon>Allonocardiopsis</taxon>
    </lineage>
</organism>
<protein>
    <recommendedName>
        <fullName evidence="2">CAAX prenyl protease 2/Lysostaphin resistance protein A-like domain-containing protein</fullName>
    </recommendedName>
</protein>
<dbReference type="Pfam" id="PF02517">
    <property type="entry name" value="Rce1-like"/>
    <property type="match status" value="1"/>
</dbReference>
<feature type="transmembrane region" description="Helical" evidence="1">
    <location>
        <begin position="287"/>
        <end position="306"/>
    </location>
</feature>
<keyword evidence="1" id="KW-0812">Transmembrane</keyword>
<feature type="transmembrane region" description="Helical" evidence="1">
    <location>
        <begin position="21"/>
        <end position="49"/>
    </location>
</feature>
<evidence type="ECO:0000259" key="2">
    <source>
        <dbReference type="Pfam" id="PF02517"/>
    </source>
</evidence>
<gene>
    <name evidence="3" type="ORF">CLV72_11418</name>
</gene>
<keyword evidence="4" id="KW-1185">Reference proteome</keyword>
<evidence type="ECO:0000256" key="1">
    <source>
        <dbReference type="SAM" id="Phobius"/>
    </source>
</evidence>
<keyword evidence="1" id="KW-0472">Membrane</keyword>
<dbReference type="InterPro" id="IPR003675">
    <property type="entry name" value="Rce1/LyrA-like_dom"/>
</dbReference>
<feature type="transmembrane region" description="Helical" evidence="1">
    <location>
        <begin position="211"/>
        <end position="233"/>
    </location>
</feature>
<sequence>MLFSKKNPFVRSGAAGRRTTHPLLALVLVSVIYAIGTVLGTLLITPFAMLFPEEPTGHPAFAMRLVFTVLQHAPIFVLLWLWLRFYERRGFGTLGLRLERGAWSRHALGFGIGLAFVLGWLGLQFLLGNLRLERWVQVPDAAAALLLVWIPVMYLNRLIMIAIEEILFRGWLLQTTAVRWGVPAAVAFSSAGFALFHFVNPLSLLFGTAHHFHWALAANLLLWSVLAALLTLAGRSLWAAVALHAVPLWFTTWGLVSFESPLAVAWFSHPHASRLLGGEGNAGPFEGYPATILLALAVAVTALVLWRRAARTEVGPADPAPEDADARASV</sequence>